<dbReference type="GO" id="GO:0006654">
    <property type="term" value="P:phosphatidic acid biosynthetic process"/>
    <property type="evidence" value="ECO:0007669"/>
    <property type="project" value="TreeGrafter"/>
</dbReference>
<protein>
    <submittedName>
        <fullName evidence="5">Phospholipid/glycerol acyltransferase</fullName>
    </submittedName>
</protein>
<dbReference type="PANTHER" id="PTHR10434:SF11">
    <property type="entry name" value="1-ACYL-SN-GLYCEROL-3-PHOSPHATE ACYLTRANSFERASE"/>
    <property type="match status" value="1"/>
</dbReference>
<proteinExistence type="predicted"/>
<gene>
    <name evidence="5" type="ordered locus">SpiBuddy_1697</name>
</gene>
<organism evidence="5 6">
    <name type="scientific">Sphaerochaeta globosa (strain ATCC BAA-1886 / DSM 22777 / Buddy)</name>
    <name type="common">Spirochaeta sp. (strain Buddy)</name>
    <dbReference type="NCBI Taxonomy" id="158189"/>
    <lineage>
        <taxon>Bacteria</taxon>
        <taxon>Pseudomonadati</taxon>
        <taxon>Spirochaetota</taxon>
        <taxon>Spirochaetia</taxon>
        <taxon>Spirochaetales</taxon>
        <taxon>Sphaerochaetaceae</taxon>
        <taxon>Sphaerochaeta</taxon>
    </lineage>
</organism>
<dbReference type="InterPro" id="IPR002123">
    <property type="entry name" value="Plipid/glycerol_acylTrfase"/>
</dbReference>
<reference evidence="6" key="1">
    <citation type="submission" date="2011-02" db="EMBL/GenBank/DDBJ databases">
        <title>Complete sequence of Spirochaeta sp. Buddy.</title>
        <authorList>
            <person name="Lucas S."/>
            <person name="Copeland A."/>
            <person name="Lapidus A."/>
            <person name="Cheng J.-F."/>
            <person name="Goodwin L."/>
            <person name="Pitluck S."/>
            <person name="Zeytun A."/>
            <person name="Detter J.C."/>
            <person name="Han C."/>
            <person name="Tapia R."/>
            <person name="Land M."/>
            <person name="Hauser L."/>
            <person name="Kyrpides N."/>
            <person name="Ivanova N."/>
            <person name="Mikhailova N."/>
            <person name="Pagani I."/>
            <person name="Ritalahti K.M."/>
            <person name="Loeffler F.E."/>
            <person name="Woyke T."/>
        </authorList>
    </citation>
    <scope>NUCLEOTIDE SEQUENCE [LARGE SCALE GENOMIC DNA]</scope>
    <source>
        <strain evidence="6">ATCC BAA-1886 / DSM 22777 / Buddy</strain>
    </source>
</reference>
<keyword evidence="3 5" id="KW-0012">Acyltransferase</keyword>
<dbReference type="AlphaFoldDB" id="F0RZH0"/>
<dbReference type="HOGENOM" id="CLU_027938_4_5_12"/>
<evidence type="ECO:0000256" key="3">
    <source>
        <dbReference type="ARBA" id="ARBA00023315"/>
    </source>
</evidence>
<evidence type="ECO:0000313" key="5">
    <source>
        <dbReference type="EMBL" id="ADY13522.1"/>
    </source>
</evidence>
<dbReference type="SUPFAM" id="SSF69593">
    <property type="entry name" value="Glycerol-3-phosphate (1)-acyltransferase"/>
    <property type="match status" value="1"/>
</dbReference>
<name>F0RZH0_SPHGB</name>
<keyword evidence="6" id="KW-1185">Reference proteome</keyword>
<dbReference type="PANTHER" id="PTHR10434">
    <property type="entry name" value="1-ACYL-SN-GLYCEROL-3-PHOSPHATE ACYLTRANSFERASE"/>
    <property type="match status" value="1"/>
</dbReference>
<dbReference type="RefSeq" id="WP_013607372.1">
    <property type="nucleotide sequence ID" value="NC_015152.1"/>
</dbReference>
<comment type="pathway">
    <text evidence="1">Lipid metabolism.</text>
</comment>
<feature type="domain" description="Phospholipid/glycerol acyltransferase" evidence="4">
    <location>
        <begin position="36"/>
        <end position="149"/>
    </location>
</feature>
<evidence type="ECO:0000256" key="2">
    <source>
        <dbReference type="ARBA" id="ARBA00022679"/>
    </source>
</evidence>
<dbReference type="Proteomes" id="UP000008466">
    <property type="component" value="Chromosome"/>
</dbReference>
<dbReference type="EMBL" id="CP002541">
    <property type="protein sequence ID" value="ADY13522.1"/>
    <property type="molecule type" value="Genomic_DNA"/>
</dbReference>
<dbReference type="SMART" id="SM00563">
    <property type="entry name" value="PlsC"/>
    <property type="match status" value="1"/>
</dbReference>
<dbReference type="eggNOG" id="COG0204">
    <property type="taxonomic scope" value="Bacteria"/>
</dbReference>
<dbReference type="KEGG" id="sbu:SpiBuddy_1697"/>
<dbReference type="CDD" id="cd07989">
    <property type="entry name" value="LPLAT_AGPAT-like"/>
    <property type="match status" value="1"/>
</dbReference>
<keyword evidence="2 5" id="KW-0808">Transferase</keyword>
<dbReference type="Pfam" id="PF01553">
    <property type="entry name" value="Acyltransferase"/>
    <property type="match status" value="1"/>
</dbReference>
<evidence type="ECO:0000313" key="6">
    <source>
        <dbReference type="Proteomes" id="UP000008466"/>
    </source>
</evidence>
<accession>F0RZH0</accession>
<evidence type="ECO:0000256" key="1">
    <source>
        <dbReference type="ARBA" id="ARBA00005189"/>
    </source>
</evidence>
<evidence type="ECO:0000259" key="4">
    <source>
        <dbReference type="SMART" id="SM00563"/>
    </source>
</evidence>
<dbReference type="GO" id="GO:0003841">
    <property type="term" value="F:1-acylglycerol-3-phosphate O-acyltransferase activity"/>
    <property type="evidence" value="ECO:0007669"/>
    <property type="project" value="TreeGrafter"/>
</dbReference>
<dbReference type="STRING" id="158189.SpiBuddy_1697"/>
<sequence>MKLSERMINSLLRTFFRLFFRIDRSELAKVPQAGPLLMMVNHTSNLEGPMLYAFLQPRPLHAIAKQELWEHKFMAYLMNTWKSIPVDRQNMGRSTMDACFKVLDEQHILAIAPEGTRSKDGCLQEGKGGVAFIAHKKDVPMIPVVVMGFNSFSKNIKRLKRTVITIKVGEVFEIIQKGGRIDGDTRQALADEIMLRLAMLMPNERRGHYKDHPISFTLTKTVKA</sequence>